<evidence type="ECO:0000313" key="1">
    <source>
        <dbReference type="EMBL" id="HIS82735.1"/>
    </source>
</evidence>
<sequence length="194" mass="21413">MSISGITNSIRNGSQRLQQAFYDCVPNRIVNSEKWQKRIKWVGSEISSPENRLILGVTALMSQPFIDAHNKSVDEDTRKVSVCRTIAKIVAGTLTGYAIRKGCISAINKWSKLPTSVDKNGQKIKLTSLNTFFSPTNAYSDLTEPFKQYRNALGTIAALMVMTVTNFLIDAPLTKYLTNKFVAASGGVKNETSK</sequence>
<comment type="caution">
    <text evidence="1">The sequence shown here is derived from an EMBL/GenBank/DDBJ whole genome shotgun (WGS) entry which is preliminary data.</text>
</comment>
<dbReference type="AlphaFoldDB" id="A0A9D1K3A7"/>
<name>A0A9D1K3A7_9BACT</name>
<reference evidence="1" key="1">
    <citation type="submission" date="2020-10" db="EMBL/GenBank/DDBJ databases">
        <authorList>
            <person name="Gilroy R."/>
        </authorList>
    </citation>
    <scope>NUCLEOTIDE SEQUENCE</scope>
    <source>
        <strain evidence="1">CHK152-2994</strain>
    </source>
</reference>
<reference evidence="1" key="2">
    <citation type="journal article" date="2021" name="PeerJ">
        <title>Extensive microbial diversity within the chicken gut microbiome revealed by metagenomics and culture.</title>
        <authorList>
            <person name="Gilroy R."/>
            <person name="Ravi A."/>
            <person name="Getino M."/>
            <person name="Pursley I."/>
            <person name="Horton D.L."/>
            <person name="Alikhan N.F."/>
            <person name="Baker D."/>
            <person name="Gharbi K."/>
            <person name="Hall N."/>
            <person name="Watson M."/>
            <person name="Adriaenssens E.M."/>
            <person name="Foster-Nyarko E."/>
            <person name="Jarju S."/>
            <person name="Secka A."/>
            <person name="Antonio M."/>
            <person name="Oren A."/>
            <person name="Chaudhuri R.R."/>
            <person name="La Ragione R."/>
            <person name="Hildebrand F."/>
            <person name="Pallen M.J."/>
        </authorList>
    </citation>
    <scope>NUCLEOTIDE SEQUENCE</scope>
    <source>
        <strain evidence="1">CHK152-2994</strain>
    </source>
</reference>
<gene>
    <name evidence="1" type="ORF">IAD41_03930</name>
</gene>
<accession>A0A9D1K3A7</accession>
<dbReference type="EMBL" id="DVJO01000086">
    <property type="protein sequence ID" value="HIS82735.1"/>
    <property type="molecule type" value="Genomic_DNA"/>
</dbReference>
<dbReference type="Proteomes" id="UP000824139">
    <property type="component" value="Unassembled WGS sequence"/>
</dbReference>
<proteinExistence type="predicted"/>
<organism evidence="1 2">
    <name type="scientific">Candidatus Scatenecus faecavium</name>
    <dbReference type="NCBI Taxonomy" id="2840915"/>
    <lineage>
        <taxon>Bacteria</taxon>
        <taxon>Candidatus Scatenecus</taxon>
    </lineage>
</organism>
<evidence type="ECO:0000313" key="2">
    <source>
        <dbReference type="Proteomes" id="UP000824139"/>
    </source>
</evidence>
<protein>
    <submittedName>
        <fullName evidence="1">Uncharacterized protein</fullName>
    </submittedName>
</protein>